<dbReference type="PANTHER" id="PTHR30273">
    <property type="entry name" value="PERIPLASMIC SIGNAL SENSOR AND SIGMA FACTOR ACTIVATOR FECR-RELATED"/>
    <property type="match status" value="1"/>
</dbReference>
<proteinExistence type="predicted"/>
<dbReference type="Proteomes" id="UP000187464">
    <property type="component" value="Chromosome I"/>
</dbReference>
<dbReference type="PIRSF" id="PIRSF018266">
    <property type="entry name" value="FecR"/>
    <property type="match status" value="1"/>
</dbReference>
<dbReference type="AlphaFoldDB" id="A0A1R3SYL6"/>
<gene>
    <name evidence="4" type="ORF">PSM36_2481</name>
</gene>
<keyword evidence="1" id="KW-0472">Membrane</keyword>
<organism evidence="4 5">
    <name type="scientific">Proteiniphilum saccharofermentans</name>
    <dbReference type="NCBI Taxonomy" id="1642647"/>
    <lineage>
        <taxon>Bacteria</taxon>
        <taxon>Pseudomonadati</taxon>
        <taxon>Bacteroidota</taxon>
        <taxon>Bacteroidia</taxon>
        <taxon>Bacteroidales</taxon>
        <taxon>Dysgonomonadaceae</taxon>
        <taxon>Proteiniphilum</taxon>
    </lineage>
</organism>
<dbReference type="Pfam" id="PF16344">
    <property type="entry name" value="FecR_C"/>
    <property type="match status" value="1"/>
</dbReference>
<feature type="transmembrane region" description="Helical" evidence="1">
    <location>
        <begin position="68"/>
        <end position="86"/>
    </location>
</feature>
<accession>A0A1R3SYL6</accession>
<keyword evidence="1" id="KW-1133">Transmembrane helix</keyword>
<dbReference type="FunFam" id="2.60.120.1440:FF:000001">
    <property type="entry name" value="Putative anti-sigma factor"/>
    <property type="match status" value="1"/>
</dbReference>
<evidence type="ECO:0000256" key="1">
    <source>
        <dbReference type="SAM" id="Phobius"/>
    </source>
</evidence>
<evidence type="ECO:0000259" key="3">
    <source>
        <dbReference type="Pfam" id="PF16344"/>
    </source>
</evidence>
<dbReference type="KEGG" id="psac:PSM36_2481"/>
<sequence>MDDLLKKYLEGDTNRIENRDVFEWIRQSDKNEQKFKALRRLHDIAIWRDDAVVGPVVREKVQKRNVSVFIRIAAACILAMALFYFYQQVSDSDTEWIVGQSDAGMQEMSVPTGQNAELVLDDGTNVWLNSKSTLVFPSRFTGTERVVQLSGEGYFDVAHDSGRPFKVETQQYSIEVLGTEFNVRAYEGSQLFETSLLKGSVIVRSVQTSEDLYLKPNERAIGKDSKLNITSFNKDEFLWREGILFIDDKSIYEILPVLEQYFDTKFIIEENSVEKHKKYTGKFRIQDGVEHILNVLQIQNKFSYKMYQEDKTIIIK</sequence>
<dbReference type="GO" id="GO:0016989">
    <property type="term" value="F:sigma factor antagonist activity"/>
    <property type="evidence" value="ECO:0007669"/>
    <property type="project" value="TreeGrafter"/>
</dbReference>
<evidence type="ECO:0000259" key="2">
    <source>
        <dbReference type="Pfam" id="PF04773"/>
    </source>
</evidence>
<dbReference type="InterPro" id="IPR006860">
    <property type="entry name" value="FecR"/>
</dbReference>
<dbReference type="InterPro" id="IPR012373">
    <property type="entry name" value="Ferrdict_sens_TM"/>
</dbReference>
<evidence type="ECO:0000313" key="5">
    <source>
        <dbReference type="Proteomes" id="UP000187464"/>
    </source>
</evidence>
<dbReference type="PANTHER" id="PTHR30273:SF2">
    <property type="entry name" value="PROTEIN FECR"/>
    <property type="match status" value="1"/>
</dbReference>
<dbReference type="InterPro" id="IPR032508">
    <property type="entry name" value="FecR_C"/>
</dbReference>
<protein>
    <submittedName>
        <fullName evidence="4">Periplasmic ferric-dicitrate binding protein FerR</fullName>
    </submittedName>
</protein>
<feature type="domain" description="FecR protein" evidence="2">
    <location>
        <begin position="108"/>
        <end position="201"/>
    </location>
</feature>
<evidence type="ECO:0000313" key="4">
    <source>
        <dbReference type="EMBL" id="SCD21283.1"/>
    </source>
</evidence>
<dbReference type="Gene3D" id="3.55.50.30">
    <property type="match status" value="1"/>
</dbReference>
<dbReference type="EMBL" id="LT605205">
    <property type="protein sequence ID" value="SCD21283.1"/>
    <property type="molecule type" value="Genomic_DNA"/>
</dbReference>
<reference evidence="4 5" key="1">
    <citation type="submission" date="2016-08" db="EMBL/GenBank/DDBJ databases">
        <authorList>
            <person name="Seilhamer J.J."/>
        </authorList>
    </citation>
    <scope>NUCLEOTIDE SEQUENCE [LARGE SCALE GENOMIC DNA]</scope>
    <source>
        <strain evidence="4">M3/6</strain>
    </source>
</reference>
<keyword evidence="1" id="KW-0812">Transmembrane</keyword>
<name>A0A1R3SYL6_9BACT</name>
<feature type="domain" description="Protein FecR C-terminal" evidence="3">
    <location>
        <begin position="244"/>
        <end position="315"/>
    </location>
</feature>
<dbReference type="STRING" id="1642647.PSM36_2481"/>
<dbReference type="RefSeq" id="WP_076931127.1">
    <property type="nucleotide sequence ID" value="NZ_LT605205.1"/>
</dbReference>
<dbReference type="Pfam" id="PF04773">
    <property type="entry name" value="FecR"/>
    <property type="match status" value="1"/>
</dbReference>
<keyword evidence="5" id="KW-1185">Reference proteome</keyword>
<dbReference type="Gene3D" id="2.60.120.1440">
    <property type="match status" value="1"/>
</dbReference>